<name>A0A9D9EPQ3_9BACT</name>
<dbReference type="InterPro" id="IPR006101">
    <property type="entry name" value="Glyco_hydro_2"/>
</dbReference>
<evidence type="ECO:0000259" key="4">
    <source>
        <dbReference type="Pfam" id="PF00703"/>
    </source>
</evidence>
<feature type="domain" description="Glycosyl hydrolases family 2 sugar binding" evidence="6">
    <location>
        <begin position="96"/>
        <end position="191"/>
    </location>
</feature>
<evidence type="ECO:0000259" key="6">
    <source>
        <dbReference type="Pfam" id="PF02837"/>
    </source>
</evidence>
<dbReference type="Pfam" id="PF18565">
    <property type="entry name" value="Glyco_hydro2_C5"/>
    <property type="match status" value="1"/>
</dbReference>
<evidence type="ECO:0000256" key="2">
    <source>
        <dbReference type="ARBA" id="ARBA00022801"/>
    </source>
</evidence>
<evidence type="ECO:0000259" key="8">
    <source>
        <dbReference type="Pfam" id="PF18565"/>
    </source>
</evidence>
<comment type="caution">
    <text evidence="9">The sequence shown here is derived from an EMBL/GenBank/DDBJ whole genome shotgun (WGS) entry which is preliminary data.</text>
</comment>
<dbReference type="InterPro" id="IPR051913">
    <property type="entry name" value="GH2_Domain-Containing"/>
</dbReference>
<dbReference type="PANTHER" id="PTHR42732:SF1">
    <property type="entry name" value="BETA-MANNOSIDASE"/>
    <property type="match status" value="1"/>
</dbReference>
<evidence type="ECO:0000259" key="5">
    <source>
        <dbReference type="Pfam" id="PF02836"/>
    </source>
</evidence>
<dbReference type="GO" id="GO:0004553">
    <property type="term" value="F:hydrolase activity, hydrolyzing O-glycosyl compounds"/>
    <property type="evidence" value="ECO:0007669"/>
    <property type="project" value="InterPro"/>
</dbReference>
<protein>
    <submittedName>
        <fullName evidence="9">DUF4982 domain-containing protein</fullName>
    </submittedName>
</protein>
<evidence type="ECO:0000256" key="3">
    <source>
        <dbReference type="ARBA" id="ARBA00023295"/>
    </source>
</evidence>
<reference evidence="9" key="2">
    <citation type="journal article" date="2021" name="PeerJ">
        <title>Extensive microbial diversity within the chicken gut microbiome revealed by metagenomics and culture.</title>
        <authorList>
            <person name="Gilroy R."/>
            <person name="Ravi A."/>
            <person name="Getino M."/>
            <person name="Pursley I."/>
            <person name="Horton D.L."/>
            <person name="Alikhan N.F."/>
            <person name="Baker D."/>
            <person name="Gharbi K."/>
            <person name="Hall N."/>
            <person name="Watson M."/>
            <person name="Adriaenssens E.M."/>
            <person name="Foster-Nyarko E."/>
            <person name="Jarju S."/>
            <person name="Secka A."/>
            <person name="Antonio M."/>
            <person name="Oren A."/>
            <person name="Chaudhuri R.R."/>
            <person name="La Ragione R."/>
            <person name="Hildebrand F."/>
            <person name="Pallen M.J."/>
        </authorList>
    </citation>
    <scope>NUCLEOTIDE SEQUENCE</scope>
    <source>
        <strain evidence="9">20514</strain>
    </source>
</reference>
<dbReference type="Proteomes" id="UP000810252">
    <property type="component" value="Unassembled WGS sequence"/>
</dbReference>
<evidence type="ECO:0000313" key="10">
    <source>
        <dbReference type="Proteomes" id="UP000810252"/>
    </source>
</evidence>
<feature type="domain" description="Glycoside hydrolase family 2" evidence="8">
    <location>
        <begin position="757"/>
        <end position="839"/>
    </location>
</feature>
<dbReference type="Pfam" id="PF16355">
    <property type="entry name" value="DUF4982"/>
    <property type="match status" value="1"/>
</dbReference>
<evidence type="ECO:0000313" key="9">
    <source>
        <dbReference type="EMBL" id="MBO8448989.1"/>
    </source>
</evidence>
<dbReference type="Gene3D" id="2.60.40.10">
    <property type="entry name" value="Immunoglobulins"/>
    <property type="match status" value="3"/>
</dbReference>
<dbReference type="PANTHER" id="PTHR42732">
    <property type="entry name" value="BETA-GALACTOSIDASE"/>
    <property type="match status" value="1"/>
</dbReference>
<dbReference type="InterPro" id="IPR013783">
    <property type="entry name" value="Ig-like_fold"/>
</dbReference>
<dbReference type="InterPro" id="IPR040605">
    <property type="entry name" value="Glyco_hydro2_dom5"/>
</dbReference>
<dbReference type="InterPro" id="IPR017853">
    <property type="entry name" value="GH"/>
</dbReference>
<gene>
    <name evidence="9" type="ORF">IAC29_06945</name>
</gene>
<organism evidence="9 10">
    <name type="scientific">Candidatus Cryptobacteroides merdigallinarum</name>
    <dbReference type="NCBI Taxonomy" id="2840770"/>
    <lineage>
        <taxon>Bacteria</taxon>
        <taxon>Pseudomonadati</taxon>
        <taxon>Bacteroidota</taxon>
        <taxon>Bacteroidia</taxon>
        <taxon>Bacteroidales</taxon>
        <taxon>Candidatus Cryptobacteroides</taxon>
    </lineage>
</organism>
<dbReference type="Pfam" id="PF02836">
    <property type="entry name" value="Glyco_hydro_2_C"/>
    <property type="match status" value="1"/>
</dbReference>
<dbReference type="SUPFAM" id="SSF49303">
    <property type="entry name" value="beta-Galactosidase/glucuronidase domain"/>
    <property type="match status" value="1"/>
</dbReference>
<keyword evidence="3" id="KW-0326">Glycosidase</keyword>
<dbReference type="PRINTS" id="PR00132">
    <property type="entry name" value="GLHYDRLASE2"/>
</dbReference>
<dbReference type="InterPro" id="IPR006103">
    <property type="entry name" value="Glyco_hydro_2_cat"/>
</dbReference>
<proteinExistence type="inferred from homology"/>
<dbReference type="InterPro" id="IPR008979">
    <property type="entry name" value="Galactose-bd-like_sf"/>
</dbReference>
<dbReference type="Pfam" id="PF02837">
    <property type="entry name" value="Glyco_hydro_2_N"/>
    <property type="match status" value="1"/>
</dbReference>
<feature type="domain" description="Glycoside hydrolase family 2 catalytic" evidence="5">
    <location>
        <begin position="323"/>
        <end position="483"/>
    </location>
</feature>
<sequence length="844" mass="93657">MNLIKAIAATVATILSAIYLPESVAQQRGSRLLTDWEFRKDHAYTSVDGWEKVRVPHDWAIYGPFDRSNDLQEVAVVQNGENVASVKTGRSGGLPYMGKGCYRCTVEIPSGEDGSRYILLFDGAMSEARVFVNGTAVCEWPYGYNSFHCDITDAVRPGSNEIAVTLENRPQSSRWYPGAGLYRKVRLLTVPAVHVPVWGTFITTPYAGKDYACVSVKTEIDGMAEGEAVTVRTTVYDASGRQVAAATDTRHHTGDMPFEQLLQVEHPDLWSPENPALYTAHTEVFTGGSIVTDWSGRHRITVTDGNELQDAVDTRFGIRSIEVRPGKGFLLNGELRKFKGVCLHHDLGPLGAAVNSSAIRHQLTMLKDMGCDAVRTSHNMPAEELVELCDEMGFMLMVESFDEWDVAKCENGYHRFFTEWAEKDMVNMIRHFRNNPSVVMWSIGNEVPSQWTEDGWKTAGFLQDICHREDPTRPVTCGMDQFDAVLGNGFAARLDIAGFNYKVGRYPEAYSLLPQGLILGAETASTVSSRGCYHFPVTVGHTQIHPDHQSSSYDVEFCSWSNIPDDDLAADEELEWCMGQFVWTGFDYLGEPSPYDTDAWPNHSSMFGAIDLASIPKDRFWLYRSVWNTSSPTLHILPHWNWEGREGENTPVFVYTSYPEAELFLNGKSLGRRKKSAGACGARSGGEGGENAARVMERFRLMWNDVSYEPGELKVVAYDSEGKAAAEKTVRTAGKARSLKIEADRWNSPGDGEGECGEELLYLNVSVTDKDGNPVPVDSRTVDIKVEGPGRFIAVANGDPTSLESFQEPSMHLFNGQLTVIVTRGAEVTVSAEGLRPARFRDRL</sequence>
<feature type="domain" description="DUF4982" evidence="7">
    <location>
        <begin position="647"/>
        <end position="725"/>
    </location>
</feature>
<reference evidence="9" key="1">
    <citation type="submission" date="2020-10" db="EMBL/GenBank/DDBJ databases">
        <authorList>
            <person name="Gilroy R."/>
        </authorList>
    </citation>
    <scope>NUCLEOTIDE SEQUENCE</scope>
    <source>
        <strain evidence="9">20514</strain>
    </source>
</reference>
<dbReference type="EMBL" id="JADIMQ010000097">
    <property type="protein sequence ID" value="MBO8448989.1"/>
    <property type="molecule type" value="Genomic_DNA"/>
</dbReference>
<keyword evidence="2" id="KW-0378">Hydrolase</keyword>
<dbReference type="Pfam" id="PF00703">
    <property type="entry name" value="Glyco_hydro_2"/>
    <property type="match status" value="1"/>
</dbReference>
<evidence type="ECO:0000259" key="7">
    <source>
        <dbReference type="Pfam" id="PF16355"/>
    </source>
</evidence>
<feature type="domain" description="Glycoside hydrolase family 2 immunoglobulin-like beta-sandwich" evidence="4">
    <location>
        <begin position="199"/>
        <end position="293"/>
    </location>
</feature>
<dbReference type="Gene3D" id="2.60.120.260">
    <property type="entry name" value="Galactose-binding domain-like"/>
    <property type="match status" value="1"/>
</dbReference>
<comment type="similarity">
    <text evidence="1">Belongs to the glycosyl hydrolase 2 family.</text>
</comment>
<dbReference type="InterPro" id="IPR006104">
    <property type="entry name" value="Glyco_hydro_2_N"/>
</dbReference>
<dbReference type="Gene3D" id="3.20.20.80">
    <property type="entry name" value="Glycosidases"/>
    <property type="match status" value="1"/>
</dbReference>
<dbReference type="AlphaFoldDB" id="A0A9D9EPQ3"/>
<dbReference type="SUPFAM" id="SSF51445">
    <property type="entry name" value="(Trans)glycosidases"/>
    <property type="match status" value="1"/>
</dbReference>
<accession>A0A9D9EPQ3</accession>
<dbReference type="InterPro" id="IPR006102">
    <property type="entry name" value="Ig-like_GH2"/>
</dbReference>
<dbReference type="InterPro" id="IPR036156">
    <property type="entry name" value="Beta-gal/glucu_dom_sf"/>
</dbReference>
<evidence type="ECO:0000256" key="1">
    <source>
        <dbReference type="ARBA" id="ARBA00007401"/>
    </source>
</evidence>
<dbReference type="SUPFAM" id="SSF49785">
    <property type="entry name" value="Galactose-binding domain-like"/>
    <property type="match status" value="1"/>
</dbReference>
<dbReference type="InterPro" id="IPR032311">
    <property type="entry name" value="DUF4982"/>
</dbReference>
<dbReference type="GO" id="GO:0005975">
    <property type="term" value="P:carbohydrate metabolic process"/>
    <property type="evidence" value="ECO:0007669"/>
    <property type="project" value="InterPro"/>
</dbReference>